<evidence type="ECO:0000256" key="1">
    <source>
        <dbReference type="SAM" id="MobiDB-lite"/>
    </source>
</evidence>
<feature type="compositionally biased region" description="Low complexity" evidence="1">
    <location>
        <begin position="73"/>
        <end position="83"/>
    </location>
</feature>
<dbReference type="EMBL" id="LAZR01002707">
    <property type="protein sequence ID" value="KKN26591.1"/>
    <property type="molecule type" value="Genomic_DNA"/>
</dbReference>
<protein>
    <submittedName>
        <fullName evidence="2">Uncharacterized protein</fullName>
    </submittedName>
</protein>
<feature type="region of interest" description="Disordered" evidence="1">
    <location>
        <begin position="223"/>
        <end position="251"/>
    </location>
</feature>
<feature type="compositionally biased region" description="Polar residues" evidence="1">
    <location>
        <begin position="285"/>
        <end position="294"/>
    </location>
</feature>
<accession>A0A0F9RNQ3</accession>
<proteinExistence type="predicted"/>
<organism evidence="2">
    <name type="scientific">marine sediment metagenome</name>
    <dbReference type="NCBI Taxonomy" id="412755"/>
    <lineage>
        <taxon>unclassified sequences</taxon>
        <taxon>metagenomes</taxon>
        <taxon>ecological metagenomes</taxon>
    </lineage>
</organism>
<dbReference type="AlphaFoldDB" id="A0A0F9RNQ3"/>
<feature type="region of interest" description="Disordered" evidence="1">
    <location>
        <begin position="1"/>
        <end position="203"/>
    </location>
</feature>
<evidence type="ECO:0000313" key="2">
    <source>
        <dbReference type="EMBL" id="KKN26591.1"/>
    </source>
</evidence>
<comment type="caution">
    <text evidence="2">The sequence shown here is derived from an EMBL/GenBank/DDBJ whole genome shotgun (WGS) entry which is preliminary data.</text>
</comment>
<feature type="region of interest" description="Disordered" evidence="1">
    <location>
        <begin position="281"/>
        <end position="311"/>
    </location>
</feature>
<feature type="compositionally biased region" description="Polar residues" evidence="1">
    <location>
        <begin position="190"/>
        <end position="203"/>
    </location>
</feature>
<sequence length="311" mass="32818">MPQTVSIQLDAITSPKVTRSNISASKATGESFSNAMEGQVKADKHSPAKTSEKVDSSAEKESVNDEKQIASKESSTTENTESADTSEKTDGEDGNKLPGKAEGQEQGGQAEAIGSAQTSNAATPIVSHVPQAPSTTNDEASLNGADIKFTKASDPLSTQTKNTSVDPNLISSSAEQKASKAAKTSQSATITPNSAKEQQSQLTLTEQKSSLVTLSENEKAAIKTLQRDDLKPTPNFAETLKSASTNKEDVDGIRADLLDAIRRQRQGNTEDGQVATARKVLGDQQAAQSENKLNLPQLDKSPGERPSTTFT</sequence>
<reference evidence="2" key="1">
    <citation type="journal article" date="2015" name="Nature">
        <title>Complex archaea that bridge the gap between prokaryotes and eukaryotes.</title>
        <authorList>
            <person name="Spang A."/>
            <person name="Saw J.H."/>
            <person name="Jorgensen S.L."/>
            <person name="Zaremba-Niedzwiedzka K."/>
            <person name="Martijn J."/>
            <person name="Lind A.E."/>
            <person name="van Eijk R."/>
            <person name="Schleper C."/>
            <person name="Guy L."/>
            <person name="Ettema T.J."/>
        </authorList>
    </citation>
    <scope>NUCLEOTIDE SEQUENCE</scope>
</reference>
<feature type="compositionally biased region" description="Polar residues" evidence="1">
    <location>
        <begin position="15"/>
        <end position="36"/>
    </location>
</feature>
<gene>
    <name evidence="2" type="ORF">LCGC14_0873090</name>
</gene>
<name>A0A0F9RNQ3_9ZZZZ</name>
<feature type="compositionally biased region" description="Polar residues" evidence="1">
    <location>
        <begin position="155"/>
        <end position="170"/>
    </location>
</feature>
<feature type="compositionally biased region" description="Basic and acidic residues" evidence="1">
    <location>
        <begin position="40"/>
        <end position="70"/>
    </location>
</feature>
<feature type="compositionally biased region" description="Basic and acidic residues" evidence="1">
    <location>
        <begin position="85"/>
        <end position="95"/>
    </location>
</feature>
<feature type="compositionally biased region" description="Low complexity" evidence="1">
    <location>
        <begin position="171"/>
        <end position="189"/>
    </location>
</feature>
<feature type="non-terminal residue" evidence="2">
    <location>
        <position position="311"/>
    </location>
</feature>